<dbReference type="InterPro" id="IPR024467">
    <property type="entry name" value="Xre/MbcA/ParS-like_toxin-bd"/>
</dbReference>
<evidence type="ECO:0000259" key="2">
    <source>
        <dbReference type="Pfam" id="PF20432"/>
    </source>
</evidence>
<evidence type="ECO:0000259" key="1">
    <source>
        <dbReference type="Pfam" id="PF09722"/>
    </source>
</evidence>
<dbReference type="RefSeq" id="WP_034474360.1">
    <property type="nucleotide sequence ID" value="NZ_CP084283.1"/>
</dbReference>
<dbReference type="EMBL" id="JFHD01000059">
    <property type="protein sequence ID" value="KDR24972.1"/>
    <property type="molecule type" value="Genomic_DNA"/>
</dbReference>
<dbReference type="InterPro" id="IPR011979">
    <property type="entry name" value="Antitox_Xre"/>
</dbReference>
<dbReference type="Proteomes" id="UP000027451">
    <property type="component" value="Unassembled WGS sequence"/>
</dbReference>
<comment type="caution">
    <text evidence="3">The sequence shown here is derived from an EMBL/GenBank/DDBJ whole genome shotgun (WGS) entry which is preliminary data.</text>
</comment>
<keyword evidence="4" id="KW-1185">Reference proteome</keyword>
<accession>A0A656Q9A2</accession>
<name>A0A656Q9A2_9BURK</name>
<dbReference type="InterPro" id="IPR046847">
    <property type="entry name" value="Xre-like_HTH"/>
</dbReference>
<reference evidence="3 4" key="1">
    <citation type="submission" date="2014-03" db="EMBL/GenBank/DDBJ databases">
        <title>Draft Genome Sequences of Four Burkholderia Strains.</title>
        <authorList>
            <person name="Liu X.Y."/>
            <person name="Li C.X."/>
            <person name="Xu J.H."/>
        </authorList>
    </citation>
    <scope>NUCLEOTIDE SEQUENCE [LARGE SCALE GENOMIC DNA]</scope>
    <source>
        <strain evidence="3 4">OP-1</strain>
    </source>
</reference>
<proteinExistence type="predicted"/>
<protein>
    <submittedName>
        <fullName evidence="3">Uncharacterized protein</fullName>
    </submittedName>
</protein>
<feature type="domain" description="Antitoxin Xre/MbcA/ParS-like toxin-binding" evidence="1">
    <location>
        <begin position="119"/>
        <end position="169"/>
    </location>
</feature>
<feature type="domain" description="Antitoxin Xre-like helix-turn-helix" evidence="2">
    <location>
        <begin position="53"/>
        <end position="114"/>
    </location>
</feature>
<gene>
    <name evidence="3" type="ORF">BG60_31800</name>
</gene>
<dbReference type="AlphaFoldDB" id="A0A656Q9A2"/>
<dbReference type="GO" id="GO:0003677">
    <property type="term" value="F:DNA binding"/>
    <property type="evidence" value="ECO:0007669"/>
    <property type="project" value="InterPro"/>
</dbReference>
<organism evidence="3 4">
    <name type="scientific">Caballeronia zhejiangensis</name>
    <dbReference type="NCBI Taxonomy" id="871203"/>
    <lineage>
        <taxon>Bacteria</taxon>
        <taxon>Pseudomonadati</taxon>
        <taxon>Pseudomonadota</taxon>
        <taxon>Betaproteobacteria</taxon>
        <taxon>Burkholderiales</taxon>
        <taxon>Burkholderiaceae</taxon>
        <taxon>Caballeronia</taxon>
    </lineage>
</organism>
<dbReference type="Pfam" id="PF09722">
    <property type="entry name" value="Xre_MbcA_ParS_C"/>
    <property type="match status" value="1"/>
</dbReference>
<evidence type="ECO:0000313" key="4">
    <source>
        <dbReference type="Proteomes" id="UP000027451"/>
    </source>
</evidence>
<dbReference type="NCBIfam" id="TIGR02293">
    <property type="entry name" value="TAS_TIGR02293"/>
    <property type="match status" value="1"/>
</dbReference>
<sequence>MKRTVRDSETGKPFRSLVLAIQTRISSFGPYVSNGTSQFGDMARVADMTPLQAHDVVTRGLPVALAREMIDEYGVVSREALLLAIGVSERTLQRGKDESRLLDSNATDRLLRLACITEQAIDVLGSKEAAERWLSQPAIGLDQRRPVELLQSSGGAELVKTLLTRMDYGVYS</sequence>
<dbReference type="Pfam" id="PF20432">
    <property type="entry name" value="Xre-like-HTH"/>
    <property type="match status" value="1"/>
</dbReference>
<evidence type="ECO:0000313" key="3">
    <source>
        <dbReference type="EMBL" id="KDR24972.1"/>
    </source>
</evidence>